<evidence type="ECO:0000313" key="2">
    <source>
        <dbReference type="Proteomes" id="UP001476950"/>
    </source>
</evidence>
<dbReference type="InterPro" id="IPR035228">
    <property type="entry name" value="DUF5340"/>
</dbReference>
<keyword evidence="2" id="KW-1185">Reference proteome</keyword>
<protein>
    <submittedName>
        <fullName evidence="1">DUF5340 domain-containing protein</fullName>
    </submittedName>
</protein>
<dbReference type="Proteomes" id="UP001476950">
    <property type="component" value="Unassembled WGS sequence"/>
</dbReference>
<comment type="caution">
    <text evidence="1">The sequence shown here is derived from an EMBL/GenBank/DDBJ whole genome shotgun (WGS) entry which is preliminary data.</text>
</comment>
<accession>A0ABV0KG12</accession>
<sequence>MEPIPLPSHIHYELLLQLLERQTIVAVGRQSPAQAQVQQLIITLRKALALQKQLEENCERRNQPIEYRWSLNSLTPDQEIPDTVLSLQKE</sequence>
<proteinExistence type="predicted"/>
<dbReference type="EMBL" id="JAMPLM010000003">
    <property type="protein sequence ID" value="MEP1058007.1"/>
    <property type="molecule type" value="Genomic_DNA"/>
</dbReference>
<evidence type="ECO:0000313" key="1">
    <source>
        <dbReference type="EMBL" id="MEP1058007.1"/>
    </source>
</evidence>
<organism evidence="1 2">
    <name type="scientific">Stenomitos frigidus AS-A4</name>
    <dbReference type="NCBI Taxonomy" id="2933935"/>
    <lineage>
        <taxon>Bacteria</taxon>
        <taxon>Bacillati</taxon>
        <taxon>Cyanobacteriota</taxon>
        <taxon>Cyanophyceae</taxon>
        <taxon>Leptolyngbyales</taxon>
        <taxon>Leptolyngbyaceae</taxon>
        <taxon>Stenomitos</taxon>
    </lineage>
</organism>
<dbReference type="RefSeq" id="WP_190451445.1">
    <property type="nucleotide sequence ID" value="NZ_JAMPLM010000003.1"/>
</dbReference>
<name>A0ABV0KG12_9CYAN</name>
<dbReference type="Pfam" id="PF17275">
    <property type="entry name" value="DUF5340"/>
    <property type="match status" value="1"/>
</dbReference>
<reference evidence="1 2" key="1">
    <citation type="submission" date="2022-04" db="EMBL/GenBank/DDBJ databases">
        <title>Positive selection, recombination, and allopatry shape intraspecific diversity of widespread and dominant cyanobacteria.</title>
        <authorList>
            <person name="Wei J."/>
            <person name="Shu W."/>
            <person name="Hu C."/>
        </authorList>
    </citation>
    <scope>NUCLEOTIDE SEQUENCE [LARGE SCALE GENOMIC DNA]</scope>
    <source>
        <strain evidence="1 2">AS-A4</strain>
    </source>
</reference>
<gene>
    <name evidence="1" type="ORF">NDI38_06110</name>
</gene>